<dbReference type="Pfam" id="PF14751">
    <property type="entry name" value="DUF4474"/>
    <property type="match status" value="1"/>
</dbReference>
<feature type="domain" description="DUF4474" evidence="3">
    <location>
        <begin position="73"/>
        <end position="303"/>
    </location>
</feature>
<sequence>MLLFNRNASYSYYQSMQQSTWDKSITDTGTSAATSIETETETRTKTEADSALATEENKSHTGSVSVGTGNEDLDEIIEIAGYSYDARQDIFISNMKPWQRYIGYCRLFDEAAAPLGMIIDCEPITFDYLNEKWMVGLWKGQYDLVNGGEIGLYKSNGLVYQSVNDKELLDMSYTIKKNGKKLFSRKAKHWWLTGFKLGEFAEPNELTMDICLTLKDVNMRNAFLAGMRKAGYNEHELAVEDNSVSFTFDIPKTAQPWTRTRLTDQLIQRKNKFLCEKYQEITGSEGTVQERLKLLEKQDPGMYKKVKKIGKRTPSLEVWMEVLMTALIIILFLRANTVRLQRLSIES</sequence>
<evidence type="ECO:0000313" key="5">
    <source>
        <dbReference type="Proteomes" id="UP000430508"/>
    </source>
</evidence>
<feature type="transmembrane region" description="Helical" evidence="2">
    <location>
        <begin position="318"/>
        <end position="335"/>
    </location>
</feature>
<protein>
    <submittedName>
        <fullName evidence="4">DUF4474 domain-containing protein</fullName>
    </submittedName>
</protein>
<dbReference type="AlphaFoldDB" id="A0A857DJU4"/>
<gene>
    <name evidence="4" type="ORF">GQ588_08320</name>
</gene>
<reference evidence="4 5" key="1">
    <citation type="submission" date="2019-12" db="EMBL/GenBank/DDBJ databases">
        <title>Sequence classification of anaerobic respiratory reductive dehalogenases: First we see many, then we see few.</title>
        <authorList>
            <person name="Molenda O."/>
            <person name="Puentes Jacome L.A."/>
            <person name="Cao X."/>
            <person name="Nesbo C.L."/>
            <person name="Tang S."/>
            <person name="Morson N."/>
            <person name="Patron J."/>
            <person name="Lomheim L."/>
            <person name="Wishart D.S."/>
            <person name="Edwards E.A."/>
        </authorList>
    </citation>
    <scope>NUCLEOTIDE SEQUENCE [LARGE SCALE GENOMIC DNA]</scope>
    <source>
        <strain evidence="4 5">12DCA</strain>
    </source>
</reference>
<keyword evidence="2" id="KW-0812">Transmembrane</keyword>
<feature type="region of interest" description="Disordered" evidence="1">
    <location>
        <begin position="32"/>
        <end position="67"/>
    </location>
</feature>
<evidence type="ECO:0000259" key="3">
    <source>
        <dbReference type="Pfam" id="PF14751"/>
    </source>
</evidence>
<dbReference type="Proteomes" id="UP000430508">
    <property type="component" value="Chromosome"/>
</dbReference>
<organism evidence="4 5">
    <name type="scientific">Dehalobacter restrictus</name>
    <dbReference type="NCBI Taxonomy" id="55583"/>
    <lineage>
        <taxon>Bacteria</taxon>
        <taxon>Bacillati</taxon>
        <taxon>Bacillota</taxon>
        <taxon>Clostridia</taxon>
        <taxon>Eubacteriales</taxon>
        <taxon>Desulfitobacteriaceae</taxon>
        <taxon>Dehalobacter</taxon>
    </lineage>
</organism>
<evidence type="ECO:0000256" key="2">
    <source>
        <dbReference type="SAM" id="Phobius"/>
    </source>
</evidence>
<name>A0A857DJU4_9FIRM</name>
<keyword evidence="2" id="KW-1133">Transmembrane helix</keyword>
<evidence type="ECO:0000313" key="4">
    <source>
        <dbReference type="EMBL" id="QHA00635.1"/>
    </source>
</evidence>
<keyword evidence="2" id="KW-0472">Membrane</keyword>
<accession>A0A857DJU4</accession>
<dbReference type="RefSeq" id="WP_019226082.1">
    <property type="nucleotide sequence ID" value="NZ_CP046996.1"/>
</dbReference>
<evidence type="ECO:0000256" key="1">
    <source>
        <dbReference type="SAM" id="MobiDB-lite"/>
    </source>
</evidence>
<dbReference type="InterPro" id="IPR029322">
    <property type="entry name" value="DUF4474"/>
</dbReference>
<proteinExistence type="predicted"/>
<dbReference type="EMBL" id="CP046996">
    <property type="protein sequence ID" value="QHA00635.1"/>
    <property type="molecule type" value="Genomic_DNA"/>
</dbReference>